<feature type="domain" description="Tlde1" evidence="1">
    <location>
        <begin position="25"/>
        <end position="152"/>
    </location>
</feature>
<sequence>MAINGTMTLNGADYAPFNLYGVGIFMAHSGQGAYRNQGACGAIQGAGPIPPGKYWIVDRGSGGFLSSIKAHVQDQWNKIRSGAEFGRDEWFALYRDDWGIDDGTWVEHVYRGLFRLHPGTVSEGCITIAHNSDYAAIHSALMNTELIQIPCMRSLMARGCIEVIGSGYSYTCP</sequence>
<dbReference type="InterPro" id="IPR021225">
    <property type="entry name" value="Tlde1_dom"/>
</dbReference>
<comment type="caution">
    <text evidence="2">The sequence shown here is derived from an EMBL/GenBank/DDBJ whole genome shotgun (WGS) entry which is preliminary data.</text>
</comment>
<dbReference type="EMBL" id="SJON01000019">
    <property type="protein sequence ID" value="TCB82840.1"/>
    <property type="molecule type" value="Genomic_DNA"/>
</dbReference>
<gene>
    <name evidence="2" type="ORF">E0L16_18935</name>
</gene>
<dbReference type="AlphaFoldDB" id="A0AAE8QUE9"/>
<reference evidence="2 3" key="1">
    <citation type="submission" date="2019-02" db="EMBL/GenBank/DDBJ databases">
        <title>The draft genome of Enterobacter spp. strains.</title>
        <authorList>
            <person name="Wang C."/>
            <person name="Feng Y."/>
            <person name="Zong Z."/>
        </authorList>
    </citation>
    <scope>NUCLEOTIDE SEQUENCE [LARGE SCALE GENOMIC DNA]</scope>
    <source>
        <strain evidence="2 3">WCHEQ120003</strain>
    </source>
</reference>
<organism evidence="2 3">
    <name type="scientific">Enterobacter quasihormaechei</name>
    <dbReference type="NCBI Taxonomy" id="2529382"/>
    <lineage>
        <taxon>Bacteria</taxon>
        <taxon>Pseudomonadati</taxon>
        <taxon>Pseudomonadota</taxon>
        <taxon>Gammaproteobacteria</taxon>
        <taxon>Enterobacterales</taxon>
        <taxon>Enterobacteriaceae</taxon>
        <taxon>Enterobacter</taxon>
    </lineage>
</organism>
<dbReference type="RefSeq" id="WP_131637826.1">
    <property type="nucleotide sequence ID" value="NZ_JAXRSP010000001.1"/>
</dbReference>
<evidence type="ECO:0000259" key="1">
    <source>
        <dbReference type="Pfam" id="PF10908"/>
    </source>
</evidence>
<dbReference type="GeneID" id="92386857"/>
<proteinExistence type="predicted"/>
<dbReference type="Proteomes" id="UP000291623">
    <property type="component" value="Unassembled WGS sequence"/>
</dbReference>
<accession>A0AAE8QUE9</accession>
<name>A0AAE8QUE9_9ENTR</name>
<protein>
    <submittedName>
        <fullName evidence="2">DUF2778 domain-containing protein</fullName>
    </submittedName>
</protein>
<evidence type="ECO:0000313" key="2">
    <source>
        <dbReference type="EMBL" id="TCB82840.1"/>
    </source>
</evidence>
<evidence type="ECO:0000313" key="3">
    <source>
        <dbReference type="Proteomes" id="UP000291623"/>
    </source>
</evidence>
<dbReference type="Pfam" id="PF10908">
    <property type="entry name" value="Tlde1_dom"/>
    <property type="match status" value="1"/>
</dbReference>